<dbReference type="InterPro" id="IPR029062">
    <property type="entry name" value="Class_I_gatase-like"/>
</dbReference>
<gene>
    <name evidence="5" type="ORF">SAMN04488509_105195</name>
</gene>
<dbReference type="InterPro" id="IPR018062">
    <property type="entry name" value="HTH_AraC-typ_CS"/>
</dbReference>
<dbReference type="RefSeq" id="WP_091242492.1">
    <property type="nucleotide sequence ID" value="NZ_FNAG01000005.1"/>
</dbReference>
<protein>
    <submittedName>
        <fullName evidence="5">Transcriptional regulator, AraC family with amidase-like domain</fullName>
    </submittedName>
</protein>
<evidence type="ECO:0000313" key="5">
    <source>
        <dbReference type="EMBL" id="SDD70044.1"/>
    </source>
</evidence>
<keyword evidence="3" id="KW-0804">Transcription</keyword>
<dbReference type="STRING" id="265719.SAMN04488509_105195"/>
<dbReference type="Gene3D" id="1.10.10.60">
    <property type="entry name" value="Homeodomain-like"/>
    <property type="match status" value="1"/>
</dbReference>
<dbReference type="NCBIfam" id="NF006902">
    <property type="entry name" value="PRK09393.1"/>
    <property type="match status" value="1"/>
</dbReference>
<dbReference type="SUPFAM" id="SSF46689">
    <property type="entry name" value="Homeodomain-like"/>
    <property type="match status" value="2"/>
</dbReference>
<dbReference type="SMART" id="SM00342">
    <property type="entry name" value="HTH_ARAC"/>
    <property type="match status" value="1"/>
</dbReference>
<dbReference type="CDD" id="cd03137">
    <property type="entry name" value="GATase1_AraC_1"/>
    <property type="match status" value="1"/>
</dbReference>
<evidence type="ECO:0000256" key="1">
    <source>
        <dbReference type="ARBA" id="ARBA00023015"/>
    </source>
</evidence>
<sequence length="335" mass="36583">MPQTPQKPPTASKPLDPLRVVAVAYPGLCSFEFACAAEVFGLDRPEVGPTWYRFSVCATEPGPLRADYGLSLRAAPGLGALAHAGTILIPGWRGPEVPVPDALTRALRRAHARGARILSICSGAFVLAASGLLDGRRAATHWRYADALQARFPKVRVDSRVLYVDEDQVLTSAGSAAGLDLCLHLVRRDFGSRIANLVARRLVIAPHRDGGQAQFVDRPVAPRPRSVVARLQERISADLTRTWSLSALAEAAALSERSLLRRFREAAGCTPAQWLAEARVSEARRLLEHSHLQLEEVAERAGFASTETLRRQFQRRVGVSPAAYRRRFACHDAPV</sequence>
<dbReference type="Proteomes" id="UP000199603">
    <property type="component" value="Unassembled WGS sequence"/>
</dbReference>
<keyword evidence="1" id="KW-0805">Transcription regulation</keyword>
<evidence type="ECO:0000259" key="4">
    <source>
        <dbReference type="PROSITE" id="PS01124"/>
    </source>
</evidence>
<dbReference type="GO" id="GO:0003700">
    <property type="term" value="F:DNA-binding transcription factor activity"/>
    <property type="evidence" value="ECO:0007669"/>
    <property type="project" value="InterPro"/>
</dbReference>
<dbReference type="PANTHER" id="PTHR43130:SF3">
    <property type="entry name" value="HTH-TYPE TRANSCRIPTIONAL REGULATOR RV1931C"/>
    <property type="match status" value="1"/>
</dbReference>
<feature type="domain" description="HTH araC/xylS-type" evidence="4">
    <location>
        <begin position="229"/>
        <end position="327"/>
    </location>
</feature>
<dbReference type="OrthoDB" id="9803764at2"/>
<accession>A0A1G6WW64</accession>
<dbReference type="InterPro" id="IPR002818">
    <property type="entry name" value="DJ-1/PfpI"/>
</dbReference>
<dbReference type="PROSITE" id="PS01124">
    <property type="entry name" value="HTH_ARAC_FAMILY_2"/>
    <property type="match status" value="1"/>
</dbReference>
<evidence type="ECO:0000313" key="6">
    <source>
        <dbReference type="Proteomes" id="UP000199603"/>
    </source>
</evidence>
<dbReference type="InterPro" id="IPR009057">
    <property type="entry name" value="Homeodomain-like_sf"/>
</dbReference>
<name>A0A1G6WW64_9GAMM</name>
<evidence type="ECO:0000256" key="3">
    <source>
        <dbReference type="ARBA" id="ARBA00023163"/>
    </source>
</evidence>
<proteinExistence type="predicted"/>
<dbReference type="Gene3D" id="3.40.50.880">
    <property type="match status" value="1"/>
</dbReference>
<dbReference type="Pfam" id="PF12833">
    <property type="entry name" value="HTH_18"/>
    <property type="match status" value="1"/>
</dbReference>
<dbReference type="InterPro" id="IPR018060">
    <property type="entry name" value="HTH_AraC"/>
</dbReference>
<dbReference type="InterPro" id="IPR052158">
    <property type="entry name" value="INH-QAR"/>
</dbReference>
<dbReference type="PROSITE" id="PS00041">
    <property type="entry name" value="HTH_ARAC_FAMILY_1"/>
    <property type="match status" value="1"/>
</dbReference>
<dbReference type="GO" id="GO:0043565">
    <property type="term" value="F:sequence-specific DNA binding"/>
    <property type="evidence" value="ECO:0007669"/>
    <property type="project" value="InterPro"/>
</dbReference>
<dbReference type="Pfam" id="PF01965">
    <property type="entry name" value="DJ-1_PfpI"/>
    <property type="match status" value="1"/>
</dbReference>
<dbReference type="AlphaFoldDB" id="A0A1G6WW64"/>
<evidence type="ECO:0000256" key="2">
    <source>
        <dbReference type="ARBA" id="ARBA00023125"/>
    </source>
</evidence>
<organism evidence="5 6">
    <name type="scientific">Aquimonas voraii</name>
    <dbReference type="NCBI Taxonomy" id="265719"/>
    <lineage>
        <taxon>Bacteria</taxon>
        <taxon>Pseudomonadati</taxon>
        <taxon>Pseudomonadota</taxon>
        <taxon>Gammaproteobacteria</taxon>
        <taxon>Lysobacterales</taxon>
        <taxon>Lysobacteraceae</taxon>
        <taxon>Aquimonas</taxon>
    </lineage>
</organism>
<dbReference type="SUPFAM" id="SSF52317">
    <property type="entry name" value="Class I glutamine amidotransferase-like"/>
    <property type="match status" value="1"/>
</dbReference>
<keyword evidence="2" id="KW-0238">DNA-binding</keyword>
<dbReference type="EMBL" id="FNAG01000005">
    <property type="protein sequence ID" value="SDD70044.1"/>
    <property type="molecule type" value="Genomic_DNA"/>
</dbReference>
<keyword evidence="6" id="KW-1185">Reference proteome</keyword>
<dbReference type="PANTHER" id="PTHR43130">
    <property type="entry name" value="ARAC-FAMILY TRANSCRIPTIONAL REGULATOR"/>
    <property type="match status" value="1"/>
</dbReference>
<reference evidence="5 6" key="1">
    <citation type="submission" date="2016-10" db="EMBL/GenBank/DDBJ databases">
        <authorList>
            <person name="de Groot N.N."/>
        </authorList>
    </citation>
    <scope>NUCLEOTIDE SEQUENCE [LARGE SCALE GENOMIC DNA]</scope>
    <source>
        <strain evidence="5 6">DSM 16957</strain>
    </source>
</reference>